<dbReference type="Proteomes" id="UP001430953">
    <property type="component" value="Unassembled WGS sequence"/>
</dbReference>
<dbReference type="Gene3D" id="2.30.30.140">
    <property type="match status" value="1"/>
</dbReference>
<comment type="caution">
    <text evidence="7">The sequence shown here is derived from an EMBL/GenBank/DDBJ whole genome shotgun (WGS) entry which is preliminary data.</text>
</comment>
<dbReference type="Pfam" id="PF00567">
    <property type="entry name" value="TUDOR"/>
    <property type="match status" value="1"/>
</dbReference>
<dbReference type="CDD" id="cd09972">
    <property type="entry name" value="LOTUS_TDRD_OSKAR"/>
    <property type="match status" value="1"/>
</dbReference>
<organism evidence="7 8">
    <name type="scientific">Cardiocondyla obscurior</name>
    <dbReference type="NCBI Taxonomy" id="286306"/>
    <lineage>
        <taxon>Eukaryota</taxon>
        <taxon>Metazoa</taxon>
        <taxon>Ecdysozoa</taxon>
        <taxon>Arthropoda</taxon>
        <taxon>Hexapoda</taxon>
        <taxon>Insecta</taxon>
        <taxon>Pterygota</taxon>
        <taxon>Neoptera</taxon>
        <taxon>Endopterygota</taxon>
        <taxon>Hymenoptera</taxon>
        <taxon>Apocrita</taxon>
        <taxon>Aculeata</taxon>
        <taxon>Formicoidea</taxon>
        <taxon>Formicidae</taxon>
        <taxon>Myrmicinae</taxon>
        <taxon>Cardiocondyla</taxon>
    </lineage>
</organism>
<proteinExistence type="predicted"/>
<evidence type="ECO:0000313" key="7">
    <source>
        <dbReference type="EMBL" id="KAL0109317.1"/>
    </source>
</evidence>
<accession>A0AAW2F5W3</accession>
<name>A0AAW2F5W3_9HYME</name>
<sequence>MTRERINLEEVKLILLSLLVSKRDPMTIHLLEKDYYDIEKKCIPYREFGYSNLLSFLESMPDHFIVKNENNNYYVQGITQKSKHVSSLVARQKTTNNKRFSSPRLFKTPVNHFRSKSQFKISSELLYDLIQFISEHPNGVSLQKIVMLVRQKSPHTDVSILELKAQLHAVSHKLFIIEDTIYPNEVSVLPSRNLKSPSPSRNLKSSSPSRNLRSPLTTRNSKPFSTAQTCPAGTEDYDYLEYFSEDNDYVDYVNQYQRYVEENEKSTTNFAQCANWERTDMLNHNNVNSEDSTMINNRNVKIKSLDFGQIINDRIKSRLEKLMQKYSNGILCADLPNLYLEEYKLPLRYAELGFSSVLELTSHLPNIFYVAPTNETDFMLLSADKRPVISKIEPINITSLNQCNEYSTTMQLENSSSNNAEKPLPLNISSSVAQVFAPNDVMNYNDIIGKISVTELVQQHQNKDNKDIFLEGYIVDVFHLNFFWIHLRENKKLCSVMMQELSEFYNSNRSMYTIPKIALKKDLNCACIYGKTWHRAIIKNVKPDFRVTVFFYDFGTLKTYAPEDVYYLHKKFCKLPAQAIPCTLNNIKPIVGNRWKRSVIEQFLDKIADTLLIISVIDIDPMHNSMIVDLIDTNDEDVDVCINSWLVQERLAQYGKTAPVDMASLMKYVVNSANQLPIYCYAEENLMPENCCKATLKEETAPLVTIGPTIMHYENPQQMPVKPPPGFAPIVEQHISSNLSNNTNYIASSNKFSFTDLPNAKEPAFNDVKMTTNPFLTDQQFIPNDKPVAEETYMSVWNENKKLHTTINDILYDLLHHSRLALEEQTHLNKSLQIINEVLMEQKAECLITMKGSKPENEITTNDAASAQKTFNFNSEDFAKRDLSINTFATSNPFNVNAQAADNRPQNNATFSTYGSDNFATKSSWDQSDKLNSHLQMSSTTSTRLPAPSPFVNDISSTNIFFPSINRGNSVTSMPSSDLTNTNIFQTYSNCLENMTHQFANMLKDTNPFKYSVTKPVQEAPKEQTSRSYNASILPYVSANSNPHNVPNTETTNVHTKTNYTPVGHAGENYTTKIVYESGPVMYNTQQKRVDVNAKQNACNNNLENIQSTQSFELGQDKKLTSQPANNIATSYTQHKVTNQMTKDSSQVNENYITKQPTLYTQASQPIVNNESIYYQQNSNANSLQSVFWNLHFLNPPTSEYWTPNLKPNNIPLLNRNENVAFGTPTTAFRQDWNFDGKNSIFREINQSPNSSNFIFEGNHDKEKSVEQKEMYSSSQNNHWNPPVQKKDDSFIFKKIDSVKSVTFIFNIEDTGWMLTNEFVQTFTNFKLESVLFALLDRLNINGVFKEIMRSDYPMQFLQLDRYPLIVPRDSDRRIISLHLISLQSALILLHKLKIVSREEIENAFKKNEFLDGSVLSTLWTLIVAYRDLRRWINIYSSYT</sequence>
<dbReference type="GO" id="GO:0030154">
    <property type="term" value="P:cell differentiation"/>
    <property type="evidence" value="ECO:0007669"/>
    <property type="project" value="UniProtKB-ARBA"/>
</dbReference>
<dbReference type="CDD" id="cd08824">
    <property type="entry name" value="LOTUS"/>
    <property type="match status" value="1"/>
</dbReference>
<keyword evidence="2" id="KW-0963">Cytoplasm</keyword>
<dbReference type="PANTHER" id="PTHR22948">
    <property type="entry name" value="TUDOR DOMAIN CONTAINING PROTEIN"/>
    <property type="match status" value="1"/>
</dbReference>
<evidence type="ECO:0000256" key="4">
    <source>
        <dbReference type="ARBA" id="ARBA00022871"/>
    </source>
</evidence>
<evidence type="ECO:0000259" key="6">
    <source>
        <dbReference type="PROSITE" id="PS51644"/>
    </source>
</evidence>
<comment type="subcellular location">
    <subcellularLocation>
        <location evidence="1">Cytoplasm</location>
    </subcellularLocation>
</comment>
<dbReference type="GO" id="GO:0005737">
    <property type="term" value="C:cytoplasm"/>
    <property type="evidence" value="ECO:0007669"/>
    <property type="project" value="UniProtKB-SubCell"/>
</dbReference>
<feature type="domain" description="HTH OST-type" evidence="6">
    <location>
        <begin position="7"/>
        <end position="79"/>
    </location>
</feature>
<keyword evidence="4" id="KW-0744">Spermatogenesis</keyword>
<dbReference type="InterPro" id="IPR050621">
    <property type="entry name" value="Tudor_domain_containing"/>
</dbReference>
<dbReference type="Pfam" id="PF12872">
    <property type="entry name" value="OST-HTH"/>
    <property type="match status" value="2"/>
</dbReference>
<dbReference type="EMBL" id="JADYXP020000015">
    <property type="protein sequence ID" value="KAL0109317.1"/>
    <property type="molecule type" value="Genomic_DNA"/>
</dbReference>
<dbReference type="Gene3D" id="2.40.50.90">
    <property type="match status" value="1"/>
</dbReference>
<dbReference type="Gene3D" id="3.30.420.610">
    <property type="entry name" value="LOTUS domain-like"/>
    <property type="match status" value="2"/>
</dbReference>
<dbReference type="InterPro" id="IPR025605">
    <property type="entry name" value="OST-HTH/LOTUS_dom"/>
</dbReference>
<feature type="compositionally biased region" description="Polar residues" evidence="5">
    <location>
        <begin position="217"/>
        <end position="228"/>
    </location>
</feature>
<evidence type="ECO:0000256" key="3">
    <source>
        <dbReference type="ARBA" id="ARBA00022737"/>
    </source>
</evidence>
<keyword evidence="8" id="KW-1185">Reference proteome</keyword>
<evidence type="ECO:0000256" key="1">
    <source>
        <dbReference type="ARBA" id="ARBA00004496"/>
    </source>
</evidence>
<gene>
    <name evidence="7" type="ORF">PUN28_014418</name>
</gene>
<evidence type="ECO:0000313" key="8">
    <source>
        <dbReference type="Proteomes" id="UP001430953"/>
    </source>
</evidence>
<dbReference type="SUPFAM" id="SSF63748">
    <property type="entry name" value="Tudor/PWWP/MBT"/>
    <property type="match status" value="1"/>
</dbReference>
<dbReference type="GO" id="GO:0007283">
    <property type="term" value="P:spermatogenesis"/>
    <property type="evidence" value="ECO:0007669"/>
    <property type="project" value="UniProtKB-KW"/>
</dbReference>
<dbReference type="InterPro" id="IPR002999">
    <property type="entry name" value="Tudor"/>
</dbReference>
<dbReference type="InterPro" id="IPR041966">
    <property type="entry name" value="LOTUS-like"/>
</dbReference>
<reference evidence="7 8" key="1">
    <citation type="submission" date="2023-03" db="EMBL/GenBank/DDBJ databases">
        <title>High recombination rates correlate with genetic variation in Cardiocondyla obscurior ants.</title>
        <authorList>
            <person name="Errbii M."/>
        </authorList>
    </citation>
    <scope>NUCLEOTIDE SEQUENCE [LARGE SCALE GENOMIC DNA]</scope>
    <source>
        <strain evidence="7">Alpha-2009</strain>
        <tissue evidence="7">Whole body</tissue>
    </source>
</reference>
<feature type="compositionally biased region" description="Low complexity" evidence="5">
    <location>
        <begin position="194"/>
        <end position="216"/>
    </location>
</feature>
<evidence type="ECO:0000256" key="5">
    <source>
        <dbReference type="SAM" id="MobiDB-lite"/>
    </source>
</evidence>
<feature type="domain" description="HTH OST-type" evidence="6">
    <location>
        <begin position="311"/>
        <end position="384"/>
    </location>
</feature>
<protein>
    <recommendedName>
        <fullName evidence="6">HTH OST-type domain-containing protein</fullName>
    </recommendedName>
</protein>
<dbReference type="InterPro" id="IPR035437">
    <property type="entry name" value="SNase_OB-fold_sf"/>
</dbReference>
<evidence type="ECO:0000256" key="2">
    <source>
        <dbReference type="ARBA" id="ARBA00022490"/>
    </source>
</evidence>
<keyword evidence="4" id="KW-0221">Differentiation</keyword>
<feature type="region of interest" description="Disordered" evidence="5">
    <location>
        <begin position="190"/>
        <end position="228"/>
    </location>
</feature>
<dbReference type="PROSITE" id="PS51644">
    <property type="entry name" value="HTH_OST"/>
    <property type="match status" value="2"/>
</dbReference>
<keyword evidence="3" id="KW-0677">Repeat</keyword>
<dbReference type="PANTHER" id="PTHR22948:SF29">
    <property type="entry name" value="FI02030P-RELATED"/>
    <property type="match status" value="1"/>
</dbReference>